<evidence type="ECO:0000256" key="2">
    <source>
        <dbReference type="ARBA" id="ARBA00022679"/>
    </source>
</evidence>
<dbReference type="GO" id="GO:0016301">
    <property type="term" value="F:kinase activity"/>
    <property type="evidence" value="ECO:0007669"/>
    <property type="project" value="UniProtKB-KW"/>
</dbReference>
<name>A0ABW4C5J9_9BACL</name>
<dbReference type="SUPFAM" id="SSF110738">
    <property type="entry name" value="Glycerate kinase I"/>
    <property type="match status" value="1"/>
</dbReference>
<dbReference type="PANTHER" id="PTHR21599:SF0">
    <property type="entry name" value="GLYCERATE KINASE"/>
    <property type="match status" value="1"/>
</dbReference>
<evidence type="ECO:0000256" key="3">
    <source>
        <dbReference type="ARBA" id="ARBA00022777"/>
    </source>
</evidence>
<dbReference type="InterPro" id="IPR018193">
    <property type="entry name" value="Glyc_kinase_flavodox-like_fold"/>
</dbReference>
<keyword evidence="2 4" id="KW-0808">Transferase</keyword>
<comment type="similarity">
    <text evidence="1 4">Belongs to the glycerate kinase type-1 family.</text>
</comment>
<dbReference type="Gene3D" id="3.90.1510.10">
    <property type="entry name" value="Glycerate kinase, domain 2"/>
    <property type="match status" value="1"/>
</dbReference>
<organism evidence="5 6">
    <name type="scientific">Kroppenstedtia sanguinis</name>
    <dbReference type="NCBI Taxonomy" id="1380684"/>
    <lineage>
        <taxon>Bacteria</taxon>
        <taxon>Bacillati</taxon>
        <taxon>Bacillota</taxon>
        <taxon>Bacilli</taxon>
        <taxon>Bacillales</taxon>
        <taxon>Thermoactinomycetaceae</taxon>
        <taxon>Kroppenstedtia</taxon>
    </lineage>
</organism>
<evidence type="ECO:0000256" key="4">
    <source>
        <dbReference type="PIRNR" id="PIRNR006078"/>
    </source>
</evidence>
<comment type="caution">
    <text evidence="5">The sequence shown here is derived from an EMBL/GenBank/DDBJ whole genome shotgun (WGS) entry which is preliminary data.</text>
</comment>
<sequence>MHVVIAPDSFKGSMSSREAAERIQAGLAQVFPDWEMTVVPMADGGEGTVEAILTWTGGRKQTASVKDPLGRSIEAVWGYCENRGLAVIETAAASGLALLEEPDPARASTYGTGQLCKEALDHGAKEVVIGLGGSATVDAGIGFFAALGVRFYDQQRELLEPVGGNLGKIAHIDRSGLDPRLQKVKITIASDVTHPLLGTEGAIQVFGPQKGIPPEELDRFEEGMHRFAECLVRVTGRDHRWTPGSGAAGGFGFSLLSLLHVEWKSGLEWIAAWGDLEEKIRQADLVITGEGRMDRQSLYGKVPVGIARIAARHQVPVVAFAGQIQGDWSEAEETGISVLLPITEGPILLEDAIRQGPDLLERGAVRLAQVWQLGARRGGE</sequence>
<protein>
    <submittedName>
        <fullName evidence="5">Glycerate kinase</fullName>
    </submittedName>
</protein>
<accession>A0ABW4C5J9</accession>
<dbReference type="EMBL" id="JBHTNU010000002">
    <property type="protein sequence ID" value="MFD1425992.1"/>
    <property type="molecule type" value="Genomic_DNA"/>
</dbReference>
<dbReference type="InterPro" id="IPR004381">
    <property type="entry name" value="Glycerate_kinase"/>
</dbReference>
<reference evidence="6" key="1">
    <citation type="journal article" date="2019" name="Int. J. Syst. Evol. Microbiol.">
        <title>The Global Catalogue of Microorganisms (GCM) 10K type strain sequencing project: providing services to taxonomists for standard genome sequencing and annotation.</title>
        <authorList>
            <consortium name="The Broad Institute Genomics Platform"/>
            <consortium name="The Broad Institute Genome Sequencing Center for Infectious Disease"/>
            <person name="Wu L."/>
            <person name="Ma J."/>
        </authorList>
    </citation>
    <scope>NUCLEOTIDE SEQUENCE [LARGE SCALE GENOMIC DNA]</scope>
    <source>
        <strain evidence="6">S1</strain>
    </source>
</reference>
<evidence type="ECO:0000256" key="1">
    <source>
        <dbReference type="ARBA" id="ARBA00006284"/>
    </source>
</evidence>
<dbReference type="PANTHER" id="PTHR21599">
    <property type="entry name" value="GLYCERATE KINASE"/>
    <property type="match status" value="1"/>
</dbReference>
<dbReference type="InterPro" id="IPR036129">
    <property type="entry name" value="Glycerate_kinase_sf"/>
</dbReference>
<gene>
    <name evidence="5" type="ORF">ACFQ4Y_03455</name>
</gene>
<evidence type="ECO:0000313" key="6">
    <source>
        <dbReference type="Proteomes" id="UP001597282"/>
    </source>
</evidence>
<dbReference type="PIRSF" id="PIRSF006078">
    <property type="entry name" value="GlxK"/>
    <property type="match status" value="1"/>
</dbReference>
<proteinExistence type="inferred from homology"/>
<dbReference type="RefSeq" id="WP_380162992.1">
    <property type="nucleotide sequence ID" value="NZ_JBHTNU010000002.1"/>
</dbReference>
<dbReference type="InterPro" id="IPR018197">
    <property type="entry name" value="Glycerate_kinase_RE-like"/>
</dbReference>
<dbReference type="Gene3D" id="3.40.50.10350">
    <property type="entry name" value="Glycerate kinase, domain 1"/>
    <property type="match status" value="1"/>
</dbReference>
<dbReference type="Pfam" id="PF02595">
    <property type="entry name" value="Gly_kinase"/>
    <property type="match status" value="1"/>
</dbReference>
<keyword evidence="6" id="KW-1185">Reference proteome</keyword>
<keyword evidence="3 4" id="KW-0418">Kinase</keyword>
<dbReference type="Proteomes" id="UP001597282">
    <property type="component" value="Unassembled WGS sequence"/>
</dbReference>
<evidence type="ECO:0000313" key="5">
    <source>
        <dbReference type="EMBL" id="MFD1425992.1"/>
    </source>
</evidence>
<dbReference type="NCBIfam" id="TIGR00045">
    <property type="entry name" value="glycerate kinase"/>
    <property type="match status" value="1"/>
</dbReference>